<comment type="caution">
    <text evidence="1">The sequence shown here is derived from an EMBL/GenBank/DDBJ whole genome shotgun (WGS) entry which is preliminary data.</text>
</comment>
<gene>
    <name evidence="1" type="ORF">P875_00108916</name>
</gene>
<evidence type="ECO:0000313" key="1">
    <source>
        <dbReference type="EMBL" id="KJK67841.1"/>
    </source>
</evidence>
<proteinExistence type="predicted"/>
<name>A0A0F0IL05_ASPPU</name>
<organism evidence="1 2">
    <name type="scientific">Aspergillus parasiticus (strain ATCC 56775 / NRRL 5862 / SRRC 143 / SU-1)</name>
    <dbReference type="NCBI Taxonomy" id="1403190"/>
    <lineage>
        <taxon>Eukaryota</taxon>
        <taxon>Fungi</taxon>
        <taxon>Dikarya</taxon>
        <taxon>Ascomycota</taxon>
        <taxon>Pezizomycotina</taxon>
        <taxon>Eurotiomycetes</taxon>
        <taxon>Eurotiomycetidae</taxon>
        <taxon>Eurotiales</taxon>
        <taxon>Aspergillaceae</taxon>
        <taxon>Aspergillus</taxon>
        <taxon>Aspergillus subgen. Circumdati</taxon>
    </lineage>
</organism>
<dbReference type="Gene3D" id="1.10.510.10">
    <property type="entry name" value="Transferase(Phosphotransferase) domain 1"/>
    <property type="match status" value="1"/>
</dbReference>
<accession>A0A0F0IL05</accession>
<dbReference type="Proteomes" id="UP000033540">
    <property type="component" value="Unassembled WGS sequence"/>
</dbReference>
<protein>
    <recommendedName>
        <fullName evidence="3">Alpha-galactosidase A</fullName>
    </recommendedName>
</protein>
<evidence type="ECO:0000313" key="2">
    <source>
        <dbReference type="Proteomes" id="UP000033540"/>
    </source>
</evidence>
<dbReference type="EMBL" id="JZEE01000157">
    <property type="protein sequence ID" value="KJK67841.1"/>
    <property type="molecule type" value="Genomic_DNA"/>
</dbReference>
<evidence type="ECO:0008006" key="3">
    <source>
        <dbReference type="Google" id="ProtNLM"/>
    </source>
</evidence>
<sequence length="262" mass="30024">MVTETHTIQLLQAEVDEHDQSFLRLLIDGQTIKYITVEPGIYSADDLCFGPTLKTLLPEFPAGDWNNGVIDRDPKTSLPSFVRADRTMFPCVRNTWHEVFVDYMDITIGRRVRTGIYEIKSPMFHTPVIAKFARIAWEIQYFEDETTAYQWIDGHDIGPRFLGHLTEHGRVIGFLMEGITNARHAELQDLAPCQEILRRLHGLKVRHGDINRFNFLVRDSKAVLIDFESARRCDDTDELLREFDDLPNRLQDSSGSGGGGFL</sequence>
<dbReference type="AlphaFoldDB" id="A0A0F0IL05"/>
<dbReference type="InterPro" id="IPR011009">
    <property type="entry name" value="Kinase-like_dom_sf"/>
</dbReference>
<dbReference type="STRING" id="1403190.A0A0F0IL05"/>
<dbReference type="OrthoDB" id="2687876at2759"/>
<reference evidence="1 2" key="1">
    <citation type="submission" date="2015-02" db="EMBL/GenBank/DDBJ databases">
        <title>Draft genome sequence of Aspergillus parasiticus SU-1.</title>
        <authorList>
            <person name="Yu J."/>
            <person name="Fedorova N."/>
            <person name="Yin Y."/>
            <person name="Losada L."/>
            <person name="Zafar N."/>
            <person name="Taujale R."/>
            <person name="Ehrlich K.C."/>
            <person name="Bhatnagar D."/>
            <person name="Cleveland T.E."/>
            <person name="Bennett J.W."/>
            <person name="Nierman W.C."/>
        </authorList>
    </citation>
    <scope>NUCLEOTIDE SEQUENCE [LARGE SCALE GENOMIC DNA]</scope>
    <source>
        <strain evidence="2">ATCC 56775 / NRRL 5862 / SRRC 143 / SU-1</strain>
    </source>
</reference>
<dbReference type="SUPFAM" id="SSF56112">
    <property type="entry name" value="Protein kinase-like (PK-like)"/>
    <property type="match status" value="1"/>
</dbReference>